<dbReference type="Pfam" id="PF01547">
    <property type="entry name" value="SBP_bac_1"/>
    <property type="match status" value="1"/>
</dbReference>
<feature type="region of interest" description="Disordered" evidence="6">
    <location>
        <begin position="27"/>
        <end position="52"/>
    </location>
</feature>
<evidence type="ECO:0000256" key="1">
    <source>
        <dbReference type="ARBA" id="ARBA00022475"/>
    </source>
</evidence>
<dbReference type="PROSITE" id="PS51257">
    <property type="entry name" value="PROKAR_LIPOPROTEIN"/>
    <property type="match status" value="1"/>
</dbReference>
<evidence type="ECO:0000313" key="9">
    <source>
        <dbReference type="Proteomes" id="UP000683246"/>
    </source>
</evidence>
<sequence>MRNKMIALCMVWALALTMFSGCGKRSDTNETANGEIKVQDNDDKGSDESTEVKERAPLNIAVVLRDAEVSPAEVELYKELEAETGVKINWQTSQNNGWEEKRSLLFASGDLPDAFFGNGILTDDEVLKYGSQGMLIPIEDYITPELTPNLVELFNKYPEYKKGITAPDGHIYSLPQISGGFTCTTQFPLYINKEWLEAVSMEMPTTTEELKAVLTAFKEQDANGNGNSEDEIPYSFNDGLGYASDLFGAFGIQDDFNTHIDLVEGKVIYTAAQPEYKQAIQYFNGLFEEGLIDEEAFTHDSKAFSSKLKSEERRVGVFQTWRSTGWANDVKKDDYIPVPPLVGPNGHQSWPLMQFGLTSKGSFAITHLAEDVEYMMAWVDNVYEPVFTMQASGALKIGIHIEDTDGDGVYETKEKATRENRTGQVPQGFERISAFTDDLVWMLKDKPAHMIEKNLLDEAYNGYHKMEYYPKVFFTIEEVEELAVLKTDIIGYTDEMYARWMQMGGIEDQWDAYLKKLNDMGLQRLIEIHEAALQRYNEN</sequence>
<dbReference type="InterPro" id="IPR050490">
    <property type="entry name" value="Bact_solute-bd_prot1"/>
</dbReference>
<dbReference type="InterPro" id="IPR006059">
    <property type="entry name" value="SBP"/>
</dbReference>
<evidence type="ECO:0000256" key="2">
    <source>
        <dbReference type="ARBA" id="ARBA00022729"/>
    </source>
</evidence>
<dbReference type="EMBL" id="CP058649">
    <property type="protein sequence ID" value="QUI25416.1"/>
    <property type="molecule type" value="Genomic_DNA"/>
</dbReference>
<dbReference type="PANTHER" id="PTHR43649">
    <property type="entry name" value="ARABINOSE-BINDING PROTEIN-RELATED"/>
    <property type="match status" value="1"/>
</dbReference>
<evidence type="ECO:0000256" key="3">
    <source>
        <dbReference type="ARBA" id="ARBA00023136"/>
    </source>
</evidence>
<keyword evidence="1" id="KW-1003">Cell membrane</keyword>
<proteinExistence type="predicted"/>
<feature type="signal peptide" evidence="7">
    <location>
        <begin position="1"/>
        <end position="20"/>
    </location>
</feature>
<dbReference type="SUPFAM" id="SSF53850">
    <property type="entry name" value="Periplasmic binding protein-like II"/>
    <property type="match status" value="1"/>
</dbReference>
<organism evidence="8 9">
    <name type="scientific">Vallitalea pronyensis</name>
    <dbReference type="NCBI Taxonomy" id="1348613"/>
    <lineage>
        <taxon>Bacteria</taxon>
        <taxon>Bacillati</taxon>
        <taxon>Bacillota</taxon>
        <taxon>Clostridia</taxon>
        <taxon>Lachnospirales</taxon>
        <taxon>Vallitaleaceae</taxon>
        <taxon>Vallitalea</taxon>
    </lineage>
</organism>
<keyword evidence="4" id="KW-0564">Palmitate</keyword>
<gene>
    <name evidence="8" type="ORF">HZI73_25335</name>
</gene>
<keyword evidence="5" id="KW-0449">Lipoprotein</keyword>
<evidence type="ECO:0000256" key="6">
    <source>
        <dbReference type="SAM" id="MobiDB-lite"/>
    </source>
</evidence>
<keyword evidence="2 7" id="KW-0732">Signal</keyword>
<reference evidence="8" key="1">
    <citation type="submission" date="2020-07" db="EMBL/GenBank/DDBJ databases">
        <title>Vallitalea pronyensis genome.</title>
        <authorList>
            <person name="Postec A."/>
        </authorList>
    </citation>
    <scope>NUCLEOTIDE SEQUENCE</scope>
    <source>
        <strain evidence="8">FatNI3</strain>
    </source>
</reference>
<evidence type="ECO:0000256" key="5">
    <source>
        <dbReference type="ARBA" id="ARBA00023288"/>
    </source>
</evidence>
<keyword evidence="3" id="KW-0472">Membrane</keyword>
<dbReference type="PANTHER" id="PTHR43649:SF33">
    <property type="entry name" value="POLYGALACTURONAN_RHAMNOGALACTURONAN-BINDING PROTEIN YTCQ"/>
    <property type="match status" value="1"/>
</dbReference>
<feature type="chain" id="PRO_5039027722" evidence="7">
    <location>
        <begin position="21"/>
        <end position="539"/>
    </location>
</feature>
<dbReference type="AlphaFoldDB" id="A0A8J8MPY2"/>
<protein>
    <submittedName>
        <fullName evidence="8">Extracellular solute-binding protein</fullName>
    </submittedName>
</protein>
<name>A0A8J8MPY2_9FIRM</name>
<dbReference type="RefSeq" id="WP_212696121.1">
    <property type="nucleotide sequence ID" value="NZ_CP058649.1"/>
</dbReference>
<dbReference type="KEGG" id="vpy:HZI73_25335"/>
<evidence type="ECO:0000256" key="7">
    <source>
        <dbReference type="SAM" id="SignalP"/>
    </source>
</evidence>
<feature type="compositionally biased region" description="Basic and acidic residues" evidence="6">
    <location>
        <begin position="37"/>
        <end position="52"/>
    </location>
</feature>
<evidence type="ECO:0000313" key="8">
    <source>
        <dbReference type="EMBL" id="QUI25416.1"/>
    </source>
</evidence>
<dbReference type="Gene3D" id="3.40.190.10">
    <property type="entry name" value="Periplasmic binding protein-like II"/>
    <property type="match status" value="2"/>
</dbReference>
<keyword evidence="9" id="KW-1185">Reference proteome</keyword>
<dbReference type="Proteomes" id="UP000683246">
    <property type="component" value="Chromosome"/>
</dbReference>
<accession>A0A8J8MPY2</accession>
<evidence type="ECO:0000256" key="4">
    <source>
        <dbReference type="ARBA" id="ARBA00023139"/>
    </source>
</evidence>